<evidence type="ECO:0000313" key="1">
    <source>
        <dbReference type="EMBL" id="ATX71619.1"/>
    </source>
</evidence>
<evidence type="ECO:0000313" key="2">
    <source>
        <dbReference type="Proteomes" id="UP000231179"/>
    </source>
</evidence>
<dbReference type="RefSeq" id="WP_100255147.1">
    <property type="nucleotide sequence ID" value="NZ_CP015819.1"/>
</dbReference>
<gene>
    <name evidence="1" type="ORF">SCLAR_v1c13210</name>
</gene>
<dbReference type="EMBL" id="CP024870">
    <property type="protein sequence ID" value="ATX71619.1"/>
    <property type="molecule type" value="Genomic_DNA"/>
</dbReference>
<dbReference type="AlphaFoldDB" id="A0A1Y0L3M1"/>
<accession>A0A1Y0L3M1</accession>
<dbReference type="Proteomes" id="UP000231179">
    <property type="component" value="Chromosome"/>
</dbReference>
<proteinExistence type="predicted"/>
<name>A0A1Y0L3M1_9MOLU</name>
<organism evidence="1 2">
    <name type="scientific">Spiroplasma clarkii</name>
    <dbReference type="NCBI Taxonomy" id="2139"/>
    <lineage>
        <taxon>Bacteria</taxon>
        <taxon>Bacillati</taxon>
        <taxon>Mycoplasmatota</taxon>
        <taxon>Mollicutes</taxon>
        <taxon>Entomoplasmatales</taxon>
        <taxon>Spiroplasmataceae</taxon>
        <taxon>Spiroplasma</taxon>
    </lineage>
</organism>
<protein>
    <submittedName>
        <fullName evidence="1">Uncharacterized protein</fullName>
    </submittedName>
</protein>
<reference evidence="1 2" key="1">
    <citation type="submission" date="2017-11" db="EMBL/GenBank/DDBJ databases">
        <title>Complete genome sequence of Spiroplasma clarkii CN-5 (DSM 19994).</title>
        <authorList>
            <person name="Tsai Y.-M."/>
            <person name="Chang A."/>
            <person name="Lo W.-S."/>
            <person name="Kuo C.-H."/>
        </authorList>
    </citation>
    <scope>NUCLEOTIDE SEQUENCE [LARGE SCALE GENOMIC DNA]</scope>
    <source>
        <strain evidence="1 2">CN-5</strain>
    </source>
</reference>
<dbReference type="KEGG" id="scla:SCLARK_001878"/>
<keyword evidence="2" id="KW-1185">Reference proteome</keyword>
<sequence>MFKKLLSIVGIGAVTASATTPFISQTKSCESEFIKQKNRSDLTRNFVPAKFKEMVFDYKKLSINNKK</sequence>